<dbReference type="AlphaFoldDB" id="A0A0K1PA02"/>
<keyword evidence="2" id="KW-1133">Transmembrane helix</keyword>
<keyword evidence="2" id="KW-0472">Membrane</keyword>
<evidence type="ECO:0000256" key="2">
    <source>
        <dbReference type="SAM" id="Phobius"/>
    </source>
</evidence>
<dbReference type="EMBL" id="CP012332">
    <property type="protein sequence ID" value="AKU90241.1"/>
    <property type="molecule type" value="Genomic_DNA"/>
</dbReference>
<proteinExistence type="predicted"/>
<feature type="domain" description="Zinc-ribbon" evidence="3">
    <location>
        <begin position="230"/>
        <end position="251"/>
    </location>
</feature>
<name>A0A0K1PA02_9BACT</name>
<dbReference type="InterPro" id="IPR025328">
    <property type="entry name" value="DUF4234"/>
</dbReference>
<feature type="compositionally biased region" description="Basic and acidic residues" evidence="1">
    <location>
        <begin position="210"/>
        <end position="221"/>
    </location>
</feature>
<gene>
    <name evidence="5" type="ORF">AKJ08_0628</name>
</gene>
<evidence type="ECO:0000313" key="5">
    <source>
        <dbReference type="EMBL" id="AKU90241.1"/>
    </source>
</evidence>
<dbReference type="Pfam" id="PF14018">
    <property type="entry name" value="DUF4234"/>
    <property type="match status" value="1"/>
</dbReference>
<dbReference type="InterPro" id="IPR026870">
    <property type="entry name" value="Zinc_ribbon_dom"/>
</dbReference>
<keyword evidence="2" id="KW-0812">Transmembrane</keyword>
<evidence type="ECO:0000259" key="3">
    <source>
        <dbReference type="Pfam" id="PF13240"/>
    </source>
</evidence>
<feature type="transmembrane region" description="Helical" evidence="2">
    <location>
        <begin position="66"/>
        <end position="85"/>
    </location>
</feature>
<keyword evidence="6" id="KW-1185">Reference proteome</keyword>
<evidence type="ECO:0000313" key="6">
    <source>
        <dbReference type="Proteomes" id="UP000055590"/>
    </source>
</evidence>
<dbReference type="KEGG" id="vin:AKJ08_0628"/>
<reference evidence="5 6" key="1">
    <citation type="submission" date="2015-08" db="EMBL/GenBank/DDBJ databases">
        <authorList>
            <person name="Babu N.S."/>
            <person name="Beckwith C.J."/>
            <person name="Beseler K.G."/>
            <person name="Brison A."/>
            <person name="Carone J.V."/>
            <person name="Caskin T.P."/>
            <person name="Diamond M."/>
            <person name="Durham M.E."/>
            <person name="Foxe J.M."/>
            <person name="Go M."/>
            <person name="Henderson B.A."/>
            <person name="Jones I.B."/>
            <person name="McGettigan J.A."/>
            <person name="Micheletti S.J."/>
            <person name="Nasrallah M.E."/>
            <person name="Ortiz D."/>
            <person name="Piller C.R."/>
            <person name="Privatt S.R."/>
            <person name="Schneider S.L."/>
            <person name="Sharp S."/>
            <person name="Smith T.C."/>
            <person name="Stanton J.D."/>
            <person name="Ullery H.E."/>
            <person name="Wilson R.J."/>
            <person name="Serrano M.G."/>
            <person name="Buck G."/>
            <person name="Lee V."/>
            <person name="Wang Y."/>
            <person name="Carvalho R."/>
            <person name="Voegtly L."/>
            <person name="Shi R."/>
            <person name="Duckworth R."/>
            <person name="Johnson A."/>
            <person name="Loviza R."/>
            <person name="Walstead R."/>
            <person name="Shah Z."/>
            <person name="Kiflezghi M."/>
            <person name="Wade K."/>
            <person name="Ball S.L."/>
            <person name="Bradley K.W."/>
            <person name="Asai D.J."/>
            <person name="Bowman C.A."/>
            <person name="Russell D.A."/>
            <person name="Pope W.H."/>
            <person name="Jacobs-Sera D."/>
            <person name="Hendrix R.W."/>
            <person name="Hatfull G.F."/>
        </authorList>
    </citation>
    <scope>NUCLEOTIDE SEQUENCE [LARGE SCALE GENOMIC DNA]</scope>
    <source>
        <strain evidence="5 6">DSM 27710</strain>
    </source>
</reference>
<evidence type="ECO:0000256" key="1">
    <source>
        <dbReference type="SAM" id="MobiDB-lite"/>
    </source>
</evidence>
<feature type="region of interest" description="Disordered" evidence="1">
    <location>
        <begin position="200"/>
        <end position="257"/>
    </location>
</feature>
<feature type="region of interest" description="Disordered" evidence="1">
    <location>
        <begin position="1"/>
        <end position="61"/>
    </location>
</feature>
<protein>
    <submittedName>
        <fullName evidence="5">Uncharacterized protein</fullName>
    </submittedName>
</protein>
<evidence type="ECO:0000259" key="4">
    <source>
        <dbReference type="Pfam" id="PF14018"/>
    </source>
</evidence>
<feature type="transmembrane region" description="Helical" evidence="2">
    <location>
        <begin position="106"/>
        <end position="130"/>
    </location>
</feature>
<accession>A0A0K1PA02</accession>
<dbReference type="Proteomes" id="UP000055590">
    <property type="component" value="Chromosome"/>
</dbReference>
<dbReference type="OrthoDB" id="9764015at2"/>
<feature type="domain" description="DUF4234" evidence="4">
    <location>
        <begin position="67"/>
        <end position="115"/>
    </location>
</feature>
<feature type="transmembrane region" description="Helical" evidence="2">
    <location>
        <begin position="158"/>
        <end position="185"/>
    </location>
</feature>
<organism evidence="5 6">
    <name type="scientific">Vulgatibacter incomptus</name>
    <dbReference type="NCBI Taxonomy" id="1391653"/>
    <lineage>
        <taxon>Bacteria</taxon>
        <taxon>Pseudomonadati</taxon>
        <taxon>Myxococcota</taxon>
        <taxon>Myxococcia</taxon>
        <taxon>Myxococcales</taxon>
        <taxon>Cystobacterineae</taxon>
        <taxon>Vulgatibacteraceae</taxon>
        <taxon>Vulgatibacter</taxon>
    </lineage>
</organism>
<sequence>MSETEPPMEPPEPARAPPGMGPPPPGEPKEEKEAKAEEPTPRPKKPSGQPPQPPPREQGGPLLEPVSTWSFVLLSIVTLGIYAIYRFYKATKAYEWLAGRTSSFSGFFWAYVVSSFLFFPAALVFGALALNEAIDLRDEAAERYEVPTRRFHSKGTHVVLWVVGTLTVWVLLGIVALVFQAIYFFGEYNRIARGMEEEGAGEKPLLPSPHEGEGGAKEHSRSAATAEQTCSSCGEPLPTDARFCRSCGKPVEPSDAH</sequence>
<feature type="compositionally biased region" description="Polar residues" evidence="1">
    <location>
        <begin position="222"/>
        <end position="232"/>
    </location>
</feature>
<dbReference type="RefSeq" id="WP_157370440.1">
    <property type="nucleotide sequence ID" value="NZ_CP012332.1"/>
</dbReference>
<feature type="compositionally biased region" description="Pro residues" evidence="1">
    <location>
        <begin position="7"/>
        <end position="26"/>
    </location>
</feature>
<feature type="compositionally biased region" description="Basic and acidic residues" evidence="1">
    <location>
        <begin position="27"/>
        <end position="41"/>
    </location>
</feature>
<dbReference type="Pfam" id="PF13240">
    <property type="entry name" value="Zn_Ribbon_1"/>
    <property type="match status" value="1"/>
</dbReference>